<dbReference type="PANTHER" id="PTHR24559:SF444">
    <property type="entry name" value="REVERSE TRANSCRIPTASE DOMAIN-CONTAINING PROTEIN"/>
    <property type="match status" value="1"/>
</dbReference>
<dbReference type="PANTHER" id="PTHR24559">
    <property type="entry name" value="TRANSPOSON TY3-I GAG-POL POLYPROTEIN"/>
    <property type="match status" value="1"/>
</dbReference>
<organism evidence="2 3">
    <name type="scientific">Lithospermum erythrorhizon</name>
    <name type="common">Purple gromwell</name>
    <name type="synonym">Lithospermum officinale var. erythrorhizon</name>
    <dbReference type="NCBI Taxonomy" id="34254"/>
    <lineage>
        <taxon>Eukaryota</taxon>
        <taxon>Viridiplantae</taxon>
        <taxon>Streptophyta</taxon>
        <taxon>Embryophyta</taxon>
        <taxon>Tracheophyta</taxon>
        <taxon>Spermatophyta</taxon>
        <taxon>Magnoliopsida</taxon>
        <taxon>eudicotyledons</taxon>
        <taxon>Gunneridae</taxon>
        <taxon>Pentapetalae</taxon>
        <taxon>asterids</taxon>
        <taxon>lamiids</taxon>
        <taxon>Boraginales</taxon>
        <taxon>Boraginaceae</taxon>
        <taxon>Boraginoideae</taxon>
        <taxon>Lithospermeae</taxon>
        <taxon>Lithospermum</taxon>
    </lineage>
</organism>
<feature type="domain" description="Reverse transcriptase" evidence="1">
    <location>
        <begin position="105"/>
        <end position="193"/>
    </location>
</feature>
<keyword evidence="3" id="KW-1185">Reference proteome</keyword>
<evidence type="ECO:0000259" key="1">
    <source>
        <dbReference type="Pfam" id="PF00078"/>
    </source>
</evidence>
<gene>
    <name evidence="2" type="ORF">LIER_22990</name>
</gene>
<dbReference type="InterPro" id="IPR053134">
    <property type="entry name" value="RNA-dir_DNA_polymerase"/>
</dbReference>
<dbReference type="InterPro" id="IPR043128">
    <property type="entry name" value="Rev_trsase/Diguanyl_cyclase"/>
</dbReference>
<proteinExistence type="predicted"/>
<evidence type="ECO:0000313" key="2">
    <source>
        <dbReference type="EMBL" id="GAA0168225.1"/>
    </source>
</evidence>
<dbReference type="Pfam" id="PF00078">
    <property type="entry name" value="RVT_1"/>
    <property type="match status" value="1"/>
</dbReference>
<comment type="caution">
    <text evidence="2">The sequence shown here is derived from an EMBL/GenBank/DDBJ whole genome shotgun (WGS) entry which is preliminary data.</text>
</comment>
<sequence>MPGVDPEVAIHRLHVDSMFVPIKQRKRTFSDEKNMAIGIEVEALLKARPIRELQFPEWIVNVVLGDWWTVVQGMKSLISWMYQGDITRYVCSQRTRRKRPFFTEYDMFCWKVMPFGLKNAGAYQRMVKEIFANQIRRNMEIYVDDMLVKSKETAYHLENLRETFEQLRGSKLRINPEKCSFGVILGKFLGYMISERGIESNPDKISALLDMKQTKSYKDVQTFDRLPGSLKSLHLQVRRAESSILQELETCVEGELSLG</sequence>
<dbReference type="SUPFAM" id="SSF56672">
    <property type="entry name" value="DNA/RNA polymerases"/>
    <property type="match status" value="1"/>
</dbReference>
<dbReference type="EMBL" id="BAABME010006389">
    <property type="protein sequence ID" value="GAA0168225.1"/>
    <property type="molecule type" value="Genomic_DNA"/>
</dbReference>
<dbReference type="Proteomes" id="UP001454036">
    <property type="component" value="Unassembled WGS sequence"/>
</dbReference>
<dbReference type="CDD" id="cd01647">
    <property type="entry name" value="RT_LTR"/>
    <property type="match status" value="1"/>
</dbReference>
<protein>
    <recommendedName>
        <fullName evidence="1">Reverse transcriptase domain-containing protein</fullName>
    </recommendedName>
</protein>
<reference evidence="2 3" key="1">
    <citation type="submission" date="2024-01" db="EMBL/GenBank/DDBJ databases">
        <title>The complete chloroplast genome sequence of Lithospermum erythrorhizon: insights into the phylogenetic relationship among Boraginaceae species and the maternal lineages of purple gromwells.</title>
        <authorList>
            <person name="Okada T."/>
            <person name="Watanabe K."/>
        </authorList>
    </citation>
    <scope>NUCLEOTIDE SEQUENCE [LARGE SCALE GENOMIC DNA]</scope>
</reference>
<dbReference type="InterPro" id="IPR000477">
    <property type="entry name" value="RT_dom"/>
</dbReference>
<accession>A0AAV3QXD3</accession>
<dbReference type="InterPro" id="IPR043502">
    <property type="entry name" value="DNA/RNA_pol_sf"/>
</dbReference>
<dbReference type="Gene3D" id="3.30.70.270">
    <property type="match status" value="1"/>
</dbReference>
<evidence type="ECO:0000313" key="3">
    <source>
        <dbReference type="Proteomes" id="UP001454036"/>
    </source>
</evidence>
<name>A0AAV3QXD3_LITER</name>
<dbReference type="AlphaFoldDB" id="A0AAV3QXD3"/>